<evidence type="ECO:0000256" key="7">
    <source>
        <dbReference type="ARBA" id="ARBA00022679"/>
    </source>
</evidence>
<dbReference type="Pfam" id="PF01066">
    <property type="entry name" value="CDP-OH_P_transf"/>
    <property type="match status" value="1"/>
</dbReference>
<dbReference type="InterPro" id="IPR000462">
    <property type="entry name" value="CDP-OH_P_trans"/>
</dbReference>
<proteinExistence type="inferred from homology"/>
<evidence type="ECO:0000256" key="15">
    <source>
        <dbReference type="RuleBase" id="RU003750"/>
    </source>
</evidence>
<evidence type="ECO:0000256" key="9">
    <source>
        <dbReference type="ARBA" id="ARBA00022989"/>
    </source>
</evidence>
<protein>
    <recommendedName>
        <fullName evidence="5">CDP-diacylglycerol--serine O-phosphatidyltransferase</fullName>
        <ecNumber evidence="4">2.7.8.8</ecNumber>
    </recommendedName>
    <alternativeName>
        <fullName evidence="14">Phosphatidylserine synthase</fullName>
    </alternativeName>
</protein>
<gene>
    <name evidence="17" type="ORF">III_02856</name>
</gene>
<evidence type="ECO:0000256" key="12">
    <source>
        <dbReference type="ARBA" id="ARBA00023209"/>
    </source>
</evidence>
<keyword evidence="10" id="KW-0443">Lipid metabolism</keyword>
<dbReference type="GO" id="GO:0012505">
    <property type="term" value="C:endomembrane system"/>
    <property type="evidence" value="ECO:0007669"/>
    <property type="project" value="UniProtKB-SubCell"/>
</dbReference>
<dbReference type="InterPro" id="IPR043130">
    <property type="entry name" value="CDP-OH_PTrfase_TM_dom"/>
</dbReference>
<comment type="similarity">
    <text evidence="3 15">Belongs to the CDP-alcohol phosphatidyltransferase class-I family.</text>
</comment>
<name>A0ABC9R455_BACMY</name>
<comment type="caution">
    <text evidence="17">The sequence shown here is derived from an EMBL/GenBank/DDBJ whole genome shotgun (WGS) entry which is preliminary data.</text>
</comment>
<evidence type="ECO:0000256" key="13">
    <source>
        <dbReference type="ARBA" id="ARBA00023264"/>
    </source>
</evidence>
<keyword evidence="7 15" id="KW-0808">Transferase</keyword>
<evidence type="ECO:0000256" key="16">
    <source>
        <dbReference type="SAM" id="Phobius"/>
    </source>
</evidence>
<sequence length="209" mass="22906">MFINQHNVQEIDFSLVEIYLAYSGHIFSRITEEYIENATINLGGTTLFNQIVKAVPNLFTIGNLLCGVFSITMNMSDYLEVASIFIFFSAVLDLLDGRIARKLKVNSEFGVQLDSLADIVSFGVAPALLFHSIATPSILTSLAFILFPTMGALRLAKFSVKPTIGYFKGLPIPAAGLPLAGMGLFSYSNAWITLILALLMVSPIRFKKL</sequence>
<evidence type="ECO:0000256" key="2">
    <source>
        <dbReference type="ARBA" id="ARBA00004127"/>
    </source>
</evidence>
<organism evidence="17 18">
    <name type="scientific">Bacillus mycoides</name>
    <dbReference type="NCBI Taxonomy" id="1405"/>
    <lineage>
        <taxon>Bacteria</taxon>
        <taxon>Bacillati</taxon>
        <taxon>Bacillota</taxon>
        <taxon>Bacilli</taxon>
        <taxon>Bacillales</taxon>
        <taxon>Bacillaceae</taxon>
        <taxon>Bacillus</taxon>
        <taxon>Bacillus cereus group</taxon>
    </lineage>
</organism>
<accession>A0ABC9R455</accession>
<evidence type="ECO:0000313" key="17">
    <source>
        <dbReference type="EMBL" id="EJR41219.1"/>
    </source>
</evidence>
<dbReference type="Proteomes" id="UP000006976">
    <property type="component" value="Unassembled WGS sequence"/>
</dbReference>
<dbReference type="PANTHER" id="PTHR14269">
    <property type="entry name" value="CDP-DIACYLGLYCEROL--GLYCEROL-3-PHOSPHATE 3-PHOSPHATIDYLTRANSFERASE-RELATED"/>
    <property type="match status" value="1"/>
</dbReference>
<evidence type="ECO:0000256" key="10">
    <source>
        <dbReference type="ARBA" id="ARBA00023098"/>
    </source>
</evidence>
<keyword evidence="12" id="KW-0594">Phospholipid biosynthesis</keyword>
<evidence type="ECO:0000313" key="18">
    <source>
        <dbReference type="Proteomes" id="UP000006976"/>
    </source>
</evidence>
<dbReference type="Gene3D" id="1.20.120.1760">
    <property type="match status" value="1"/>
</dbReference>
<keyword evidence="6" id="KW-0444">Lipid biosynthesis</keyword>
<dbReference type="EMBL" id="AHEV01000013">
    <property type="protein sequence ID" value="EJR41219.1"/>
    <property type="molecule type" value="Genomic_DNA"/>
</dbReference>
<dbReference type="NCBIfam" id="TIGR00473">
    <property type="entry name" value="pssA"/>
    <property type="match status" value="1"/>
</dbReference>
<dbReference type="InterPro" id="IPR050324">
    <property type="entry name" value="CDP-alcohol_PTase-I"/>
</dbReference>
<feature type="transmembrane region" description="Helical" evidence="16">
    <location>
        <begin position="54"/>
        <end position="72"/>
    </location>
</feature>
<feature type="transmembrane region" description="Helical" evidence="16">
    <location>
        <begin position="78"/>
        <end position="95"/>
    </location>
</feature>
<dbReference type="GO" id="GO:0008654">
    <property type="term" value="P:phospholipid biosynthetic process"/>
    <property type="evidence" value="ECO:0007669"/>
    <property type="project" value="UniProtKB-KW"/>
</dbReference>
<comment type="catalytic activity">
    <reaction evidence="1">
        <text>a CDP-1,2-diacyl-sn-glycerol + L-serine = a 1,2-diacyl-sn-glycero-3-phospho-L-serine + CMP + H(+)</text>
        <dbReference type="Rhea" id="RHEA:16913"/>
        <dbReference type="ChEBI" id="CHEBI:15378"/>
        <dbReference type="ChEBI" id="CHEBI:33384"/>
        <dbReference type="ChEBI" id="CHEBI:57262"/>
        <dbReference type="ChEBI" id="CHEBI:58332"/>
        <dbReference type="ChEBI" id="CHEBI:60377"/>
        <dbReference type="EC" id="2.7.8.8"/>
    </reaction>
</comment>
<keyword evidence="13" id="KW-1208">Phospholipid metabolism</keyword>
<keyword evidence="9 16" id="KW-1133">Transmembrane helix</keyword>
<evidence type="ECO:0000256" key="3">
    <source>
        <dbReference type="ARBA" id="ARBA00010441"/>
    </source>
</evidence>
<dbReference type="AlphaFoldDB" id="A0ABC9R455"/>
<dbReference type="GO" id="GO:0003882">
    <property type="term" value="F:CDP-diacylglycerol-serine O-phosphatidyltransferase activity"/>
    <property type="evidence" value="ECO:0007669"/>
    <property type="project" value="UniProtKB-EC"/>
</dbReference>
<evidence type="ECO:0000256" key="11">
    <source>
        <dbReference type="ARBA" id="ARBA00023136"/>
    </source>
</evidence>
<keyword evidence="11 16" id="KW-0472">Membrane</keyword>
<dbReference type="InterPro" id="IPR048254">
    <property type="entry name" value="CDP_ALCOHOL_P_TRANSF_CS"/>
</dbReference>
<evidence type="ECO:0000256" key="5">
    <source>
        <dbReference type="ARBA" id="ARBA00017171"/>
    </source>
</evidence>
<evidence type="ECO:0000256" key="1">
    <source>
        <dbReference type="ARBA" id="ARBA00000287"/>
    </source>
</evidence>
<keyword evidence="8 16" id="KW-0812">Transmembrane</keyword>
<feature type="transmembrane region" description="Helical" evidence="16">
    <location>
        <begin position="116"/>
        <end position="147"/>
    </location>
</feature>
<feature type="transmembrane region" description="Helical" evidence="16">
    <location>
        <begin position="179"/>
        <end position="201"/>
    </location>
</feature>
<reference evidence="17 18" key="1">
    <citation type="submission" date="2012-04" db="EMBL/GenBank/DDBJ databases">
        <title>The Genome Sequence of Bacillus cereus VD078.</title>
        <authorList>
            <consortium name="The Broad Institute Genome Sequencing Platform"/>
            <consortium name="The Broad Institute Genome Sequencing Center for Infectious Disease"/>
            <person name="Feldgarden M."/>
            <person name="Van der Auwera G.A."/>
            <person name="Mahillon J."/>
            <person name="Duprez V."/>
            <person name="Timmery S."/>
            <person name="Mattelet C."/>
            <person name="Dierick K."/>
            <person name="Sun M."/>
            <person name="Yu Z."/>
            <person name="Zhu L."/>
            <person name="Hu X."/>
            <person name="Shank E.B."/>
            <person name="Swiecicka I."/>
            <person name="Hansen B.M."/>
            <person name="Andrup L."/>
            <person name="Young S.K."/>
            <person name="Zeng Q."/>
            <person name="Gargeya S."/>
            <person name="Fitzgerald M."/>
            <person name="Haas B."/>
            <person name="Abouelleil A."/>
            <person name="Alvarado L."/>
            <person name="Arachchi H.M."/>
            <person name="Berlin A."/>
            <person name="Chapman S.B."/>
            <person name="Goldberg J."/>
            <person name="Griggs A."/>
            <person name="Gujja S."/>
            <person name="Hansen M."/>
            <person name="Howarth C."/>
            <person name="Imamovic A."/>
            <person name="Larimer J."/>
            <person name="McCowen C."/>
            <person name="Montmayeur A."/>
            <person name="Murphy C."/>
            <person name="Neiman D."/>
            <person name="Pearson M."/>
            <person name="Priest M."/>
            <person name="Roberts A."/>
            <person name="Saif S."/>
            <person name="Shea T."/>
            <person name="Sisk P."/>
            <person name="Sykes S."/>
            <person name="Wortman J."/>
            <person name="Nusbaum C."/>
            <person name="Birren B."/>
        </authorList>
    </citation>
    <scope>NUCLEOTIDE SEQUENCE [LARGE SCALE GENOMIC DNA]</scope>
    <source>
        <strain evidence="17 18">VD078</strain>
    </source>
</reference>
<dbReference type="EC" id="2.7.8.8" evidence="4"/>
<dbReference type="PANTHER" id="PTHR14269:SF61">
    <property type="entry name" value="CDP-DIACYLGLYCEROL--SERINE O-PHOSPHATIDYLTRANSFERASE"/>
    <property type="match status" value="1"/>
</dbReference>
<evidence type="ECO:0000256" key="6">
    <source>
        <dbReference type="ARBA" id="ARBA00022516"/>
    </source>
</evidence>
<evidence type="ECO:0000256" key="4">
    <source>
        <dbReference type="ARBA" id="ARBA00013174"/>
    </source>
</evidence>
<dbReference type="PROSITE" id="PS00379">
    <property type="entry name" value="CDP_ALCOHOL_P_TRANSF"/>
    <property type="match status" value="1"/>
</dbReference>
<dbReference type="InterPro" id="IPR004533">
    <property type="entry name" value="CDP-diaglyc--ser_O-PTrfase"/>
</dbReference>
<comment type="subcellular location">
    <subcellularLocation>
        <location evidence="2">Endomembrane system</location>
        <topology evidence="2">Multi-pass membrane protein</topology>
    </subcellularLocation>
</comment>
<evidence type="ECO:0000256" key="14">
    <source>
        <dbReference type="ARBA" id="ARBA00032361"/>
    </source>
</evidence>
<evidence type="ECO:0000256" key="8">
    <source>
        <dbReference type="ARBA" id="ARBA00022692"/>
    </source>
</evidence>